<dbReference type="Proteomes" id="UP000031675">
    <property type="component" value="Unassembled WGS sequence"/>
</dbReference>
<accession>A0A0C2JSN9</accession>
<organism evidence="1 2">
    <name type="scientific">Streptomonospora alba</name>
    <dbReference type="NCBI Taxonomy" id="183763"/>
    <lineage>
        <taxon>Bacteria</taxon>
        <taxon>Bacillati</taxon>
        <taxon>Actinomycetota</taxon>
        <taxon>Actinomycetes</taxon>
        <taxon>Streptosporangiales</taxon>
        <taxon>Nocardiopsidaceae</taxon>
        <taxon>Streptomonospora</taxon>
    </lineage>
</organism>
<dbReference type="AlphaFoldDB" id="A0A0C2JSN9"/>
<evidence type="ECO:0000313" key="2">
    <source>
        <dbReference type="Proteomes" id="UP000031675"/>
    </source>
</evidence>
<gene>
    <name evidence="1" type="ORF">LP52_04985</name>
</gene>
<name>A0A0C2JSN9_9ACTN</name>
<sequence length="183" mass="19973">MDDQQPIADLLQQARDHLYDQNRQDTAGVLRTAWDAFCVAGAVTHVLTICADPDGYGPLWETASPVLSTAITELRRALSLPEGLPTQLNPAGGPDDRIDDQTASRVQRGLHALAVELNAALSEAAGHARLTGDRHALQQATMLASELADCYEGRLRSYLNPWREHFGPGSFVVKGRGDAHRRR</sequence>
<protein>
    <recommendedName>
        <fullName evidence="3">DUF4254 domain-containing protein</fullName>
    </recommendedName>
</protein>
<proteinExistence type="predicted"/>
<dbReference type="EMBL" id="JROO01000008">
    <property type="protein sequence ID" value="KIH99857.1"/>
    <property type="molecule type" value="Genomic_DNA"/>
</dbReference>
<reference evidence="2" key="1">
    <citation type="journal article" date="2015" name="Chem. Biol.">
        <title>Structure, bioactivity, and resistance mechanism of streptomonomicin, an unusual lasso Peptide from an understudied halophilic actinomycete.</title>
        <authorList>
            <person name="Metelev M."/>
            <person name="Tietz J.I."/>
            <person name="Melby J.O."/>
            <person name="Blair P.M."/>
            <person name="Zhu L."/>
            <person name="Livnat I."/>
            <person name="Severinov K."/>
            <person name="Mitchell D.A."/>
        </authorList>
    </citation>
    <scope>NUCLEOTIDE SEQUENCE [LARGE SCALE GENOMIC DNA]</scope>
    <source>
        <strain evidence="2">YIM 90003</strain>
    </source>
</reference>
<dbReference type="RefSeq" id="WP_040271170.1">
    <property type="nucleotide sequence ID" value="NZ_JROO01000008.1"/>
</dbReference>
<comment type="caution">
    <text evidence="1">The sequence shown here is derived from an EMBL/GenBank/DDBJ whole genome shotgun (WGS) entry which is preliminary data.</text>
</comment>
<evidence type="ECO:0008006" key="3">
    <source>
        <dbReference type="Google" id="ProtNLM"/>
    </source>
</evidence>
<evidence type="ECO:0000313" key="1">
    <source>
        <dbReference type="EMBL" id="KIH99857.1"/>
    </source>
</evidence>
<dbReference type="OrthoDB" id="3677299at2"/>
<keyword evidence="2" id="KW-1185">Reference proteome</keyword>